<comment type="caution">
    <text evidence="2">The sequence shown here is derived from an EMBL/GenBank/DDBJ whole genome shotgun (WGS) entry which is preliminary data.</text>
</comment>
<sequence>MRKTFIFCATLLLSNLALSTNAVAEESWFNSLLNAVGLGDSASDEVEQVLPSAQGLLTHLTSNLDVTKPQAEGGMAALLNYAKQNISTDDFSALAKQIPGLDGLSSALPEVSDAAGGNLSGILDAAANYNESLAALNDLRKQFESLGLDTEMIMGFVKQAQAYLDTEEGQQAKQMLSNALQNLKLGQE</sequence>
<dbReference type="RefSeq" id="WP_284217246.1">
    <property type="nucleotide sequence ID" value="NZ_BSOT01000005.1"/>
</dbReference>
<name>A0AA37SXP9_9ALTE</name>
<feature type="signal peptide" evidence="1">
    <location>
        <begin position="1"/>
        <end position="24"/>
    </location>
</feature>
<dbReference type="AlphaFoldDB" id="A0AA37SXP9"/>
<reference evidence="2" key="1">
    <citation type="journal article" date="2014" name="Int. J. Syst. Evol. Microbiol.">
        <title>Complete genome sequence of Corynebacterium casei LMG S-19264T (=DSM 44701T), isolated from a smear-ripened cheese.</title>
        <authorList>
            <consortium name="US DOE Joint Genome Institute (JGI-PGF)"/>
            <person name="Walter F."/>
            <person name="Albersmeier A."/>
            <person name="Kalinowski J."/>
            <person name="Ruckert C."/>
        </authorList>
    </citation>
    <scope>NUCLEOTIDE SEQUENCE</scope>
    <source>
        <strain evidence="2">NBRC 110023</strain>
    </source>
</reference>
<dbReference type="InterPro" id="IPR021302">
    <property type="entry name" value="DUF2780_VcgC/VcgE"/>
</dbReference>
<gene>
    <name evidence="2" type="ORF">GCM10007852_18800</name>
</gene>
<evidence type="ECO:0008006" key="4">
    <source>
        <dbReference type="Google" id="ProtNLM"/>
    </source>
</evidence>
<evidence type="ECO:0000313" key="2">
    <source>
        <dbReference type="EMBL" id="GLR70972.1"/>
    </source>
</evidence>
<protein>
    <recommendedName>
        <fullName evidence="4">DUF2780 domain-containing protein</fullName>
    </recommendedName>
</protein>
<organism evidence="2 3">
    <name type="scientific">Agaribacter marinus</name>
    <dbReference type="NCBI Taxonomy" id="1431249"/>
    <lineage>
        <taxon>Bacteria</taxon>
        <taxon>Pseudomonadati</taxon>
        <taxon>Pseudomonadota</taxon>
        <taxon>Gammaproteobacteria</taxon>
        <taxon>Alteromonadales</taxon>
        <taxon>Alteromonadaceae</taxon>
        <taxon>Agaribacter</taxon>
    </lineage>
</organism>
<dbReference type="Pfam" id="PF11075">
    <property type="entry name" value="DUF2780"/>
    <property type="match status" value="1"/>
</dbReference>
<dbReference type="Proteomes" id="UP001156601">
    <property type="component" value="Unassembled WGS sequence"/>
</dbReference>
<evidence type="ECO:0000256" key="1">
    <source>
        <dbReference type="SAM" id="SignalP"/>
    </source>
</evidence>
<keyword evidence="3" id="KW-1185">Reference proteome</keyword>
<evidence type="ECO:0000313" key="3">
    <source>
        <dbReference type="Proteomes" id="UP001156601"/>
    </source>
</evidence>
<feature type="chain" id="PRO_5041433534" description="DUF2780 domain-containing protein" evidence="1">
    <location>
        <begin position="25"/>
        <end position="188"/>
    </location>
</feature>
<proteinExistence type="predicted"/>
<dbReference type="EMBL" id="BSOT01000005">
    <property type="protein sequence ID" value="GLR70972.1"/>
    <property type="molecule type" value="Genomic_DNA"/>
</dbReference>
<keyword evidence="1" id="KW-0732">Signal</keyword>
<reference evidence="2" key="2">
    <citation type="submission" date="2023-01" db="EMBL/GenBank/DDBJ databases">
        <title>Draft genome sequence of Agaribacter marinus strain NBRC 110023.</title>
        <authorList>
            <person name="Sun Q."/>
            <person name="Mori K."/>
        </authorList>
    </citation>
    <scope>NUCLEOTIDE SEQUENCE</scope>
    <source>
        <strain evidence="2">NBRC 110023</strain>
    </source>
</reference>
<accession>A0AA37SXP9</accession>